<proteinExistence type="predicted"/>
<reference evidence="1" key="1">
    <citation type="submission" date="2014-09" db="EMBL/GenBank/DDBJ databases">
        <authorList>
            <person name="Magalhaes I.L.F."/>
            <person name="Oliveira U."/>
            <person name="Santos F.R."/>
            <person name="Vidigal T.H.D.A."/>
            <person name="Brescovit A.D."/>
            <person name="Santos A.J."/>
        </authorList>
    </citation>
    <scope>NUCLEOTIDE SEQUENCE</scope>
    <source>
        <tissue evidence="1">Shoot tissue taken approximately 20 cm above the soil surface</tissue>
    </source>
</reference>
<dbReference type="PANTHER" id="PTHR45786:SF76">
    <property type="entry name" value="OS08G0300100 PROTEIN"/>
    <property type="match status" value="1"/>
</dbReference>
<dbReference type="PANTHER" id="PTHR45786">
    <property type="entry name" value="DNA BINDING PROTEIN-LIKE"/>
    <property type="match status" value="1"/>
</dbReference>
<sequence length="151" mass="17134">MALPVYNKCCKGGSILLPPYKPPPEPLLNLLTGEDHVLSRHFYNNIRHYNAMFAMTSMGVNVIESINEGQGPYVFKINGQMCHRIGSLIPPSDKRPEYCQLYIFDTDNEVRNRMEIASSNERSFKPNEAIVASLVSMFDTHNPIVQIFRTA</sequence>
<dbReference type="AlphaFoldDB" id="A0A0A9F7M1"/>
<evidence type="ECO:0008006" key="2">
    <source>
        <dbReference type="Google" id="ProtNLM"/>
    </source>
</evidence>
<evidence type="ECO:0000313" key="1">
    <source>
        <dbReference type="EMBL" id="JAE09035.1"/>
    </source>
</evidence>
<accession>A0A0A9F7M1</accession>
<name>A0A0A9F7M1_ARUDO</name>
<reference evidence="1" key="2">
    <citation type="journal article" date="2015" name="Data Brief">
        <title>Shoot transcriptome of the giant reed, Arundo donax.</title>
        <authorList>
            <person name="Barrero R.A."/>
            <person name="Guerrero F.D."/>
            <person name="Moolhuijzen P."/>
            <person name="Goolsby J.A."/>
            <person name="Tidwell J."/>
            <person name="Bellgard S.E."/>
            <person name="Bellgard M.I."/>
        </authorList>
    </citation>
    <scope>NUCLEOTIDE SEQUENCE</scope>
    <source>
        <tissue evidence="1">Shoot tissue taken approximately 20 cm above the soil surface</tissue>
    </source>
</reference>
<protein>
    <recommendedName>
        <fullName evidence="2">Helitron helicase-like domain-containing protein</fullName>
    </recommendedName>
</protein>
<organism evidence="1">
    <name type="scientific">Arundo donax</name>
    <name type="common">Giant reed</name>
    <name type="synonym">Donax arundinaceus</name>
    <dbReference type="NCBI Taxonomy" id="35708"/>
    <lineage>
        <taxon>Eukaryota</taxon>
        <taxon>Viridiplantae</taxon>
        <taxon>Streptophyta</taxon>
        <taxon>Embryophyta</taxon>
        <taxon>Tracheophyta</taxon>
        <taxon>Spermatophyta</taxon>
        <taxon>Magnoliopsida</taxon>
        <taxon>Liliopsida</taxon>
        <taxon>Poales</taxon>
        <taxon>Poaceae</taxon>
        <taxon>PACMAD clade</taxon>
        <taxon>Arundinoideae</taxon>
        <taxon>Arundineae</taxon>
        <taxon>Arundo</taxon>
    </lineage>
</organism>
<dbReference type="EMBL" id="GBRH01188861">
    <property type="protein sequence ID" value="JAE09035.1"/>
    <property type="molecule type" value="Transcribed_RNA"/>
</dbReference>